<evidence type="ECO:0000313" key="3">
    <source>
        <dbReference type="EMBL" id="CAA0827714.1"/>
    </source>
</evidence>
<dbReference type="Pfam" id="PF00646">
    <property type="entry name" value="F-box"/>
    <property type="match status" value="1"/>
</dbReference>
<dbReference type="InterPro" id="IPR001810">
    <property type="entry name" value="F-box_dom"/>
</dbReference>
<comment type="caution">
    <text evidence="3">The sequence shown here is derived from an EMBL/GenBank/DDBJ whole genome shotgun (WGS) entry which is preliminary data.</text>
</comment>
<dbReference type="SUPFAM" id="SSF81383">
    <property type="entry name" value="F-box domain"/>
    <property type="match status" value="1"/>
</dbReference>
<dbReference type="InterPro" id="IPR050796">
    <property type="entry name" value="SCF_F-box_component"/>
</dbReference>
<evidence type="ECO:0000256" key="1">
    <source>
        <dbReference type="SAM" id="MobiDB-lite"/>
    </source>
</evidence>
<dbReference type="Gene3D" id="1.20.1280.50">
    <property type="match status" value="1"/>
</dbReference>
<feature type="domain" description="F-box" evidence="2">
    <location>
        <begin position="120"/>
        <end position="160"/>
    </location>
</feature>
<accession>A0A9N7NC57</accession>
<dbReference type="InterPro" id="IPR006527">
    <property type="entry name" value="F-box-assoc_dom_typ1"/>
</dbReference>
<organism evidence="3 4">
    <name type="scientific">Striga hermonthica</name>
    <name type="common">Purple witchweed</name>
    <name type="synonym">Buchnera hermonthica</name>
    <dbReference type="NCBI Taxonomy" id="68872"/>
    <lineage>
        <taxon>Eukaryota</taxon>
        <taxon>Viridiplantae</taxon>
        <taxon>Streptophyta</taxon>
        <taxon>Embryophyta</taxon>
        <taxon>Tracheophyta</taxon>
        <taxon>Spermatophyta</taxon>
        <taxon>Magnoliopsida</taxon>
        <taxon>eudicotyledons</taxon>
        <taxon>Gunneridae</taxon>
        <taxon>Pentapetalae</taxon>
        <taxon>asterids</taxon>
        <taxon>lamiids</taxon>
        <taxon>Lamiales</taxon>
        <taxon>Orobanchaceae</taxon>
        <taxon>Buchnereae</taxon>
        <taxon>Striga</taxon>
    </lineage>
</organism>
<dbReference type="SMART" id="SM00256">
    <property type="entry name" value="FBOX"/>
    <property type="match status" value="1"/>
</dbReference>
<dbReference type="AlphaFoldDB" id="A0A9N7NC57"/>
<feature type="region of interest" description="Disordered" evidence="1">
    <location>
        <begin position="1"/>
        <end position="30"/>
    </location>
</feature>
<name>A0A9N7NC57_STRHE</name>
<evidence type="ECO:0000259" key="2">
    <source>
        <dbReference type="SMART" id="SM00256"/>
    </source>
</evidence>
<sequence>MFPGQDEEQQTGTRNQSDQEATDGGDDRRQARWVSRRRIRGKGWKIWRIYLNAYSGPVDIDRSQFLYSSSRTNLVFFQLDAAPLPQIDPSELHNRFSLRFESGLIYSVSLMEEILSNLSMEEDMIEEILVKFPVKTLMRMKCVCKSWCSLIASQRFAEKHLNHHSANKSNDQIMIFRTLEKDIVSLHSPESLNFVAPPLPIAKKPMVVGLVSTPCNGLICYQSANNEIMLCNPSTREFKLLPPSHFPQLYGYKYIDHAIGFGIHNKDYKVISIAYYLPEGHVRNQDRLFKARIYSTVSNTWRSTSHDPTPVYTRGIVPTVNGRCHWISYHPEKPTKLFILSFDMHDEMFLPMELPSVVKFPTDENLLQVLDGSLAVYIGCGVAVDIWAMQEYGVVESWTKKFTFQYTLYSRGDPLLLWKNEILLMPSIGKDLKVRLAWSYGDQRFEIDGRSCRFKAMHYVESLISLK</sequence>
<dbReference type="Proteomes" id="UP001153555">
    <property type="component" value="Unassembled WGS sequence"/>
</dbReference>
<feature type="compositionally biased region" description="Polar residues" evidence="1">
    <location>
        <begin position="10"/>
        <end position="19"/>
    </location>
</feature>
<gene>
    <name evidence="3" type="ORF">SHERM_23409</name>
</gene>
<dbReference type="InterPro" id="IPR036047">
    <property type="entry name" value="F-box-like_dom_sf"/>
</dbReference>
<dbReference type="InterPro" id="IPR017451">
    <property type="entry name" value="F-box-assoc_interact_dom"/>
</dbReference>
<protein>
    <recommendedName>
        <fullName evidence="2">F-box domain-containing protein</fullName>
    </recommendedName>
</protein>
<dbReference type="PANTHER" id="PTHR31672">
    <property type="entry name" value="BNACNNG10540D PROTEIN"/>
    <property type="match status" value="1"/>
</dbReference>
<dbReference type="EMBL" id="CACSLK010027752">
    <property type="protein sequence ID" value="CAA0827714.1"/>
    <property type="molecule type" value="Genomic_DNA"/>
</dbReference>
<proteinExistence type="predicted"/>
<keyword evidence="4" id="KW-1185">Reference proteome</keyword>
<evidence type="ECO:0000313" key="4">
    <source>
        <dbReference type="Proteomes" id="UP001153555"/>
    </source>
</evidence>
<dbReference type="CDD" id="cd22157">
    <property type="entry name" value="F-box_AtFBW1-like"/>
    <property type="match status" value="1"/>
</dbReference>
<dbReference type="Pfam" id="PF07734">
    <property type="entry name" value="FBA_1"/>
    <property type="match status" value="1"/>
</dbReference>
<reference evidence="3" key="1">
    <citation type="submission" date="2019-12" db="EMBL/GenBank/DDBJ databases">
        <authorList>
            <person name="Scholes J."/>
        </authorList>
    </citation>
    <scope>NUCLEOTIDE SEQUENCE</scope>
</reference>
<dbReference type="NCBIfam" id="TIGR01640">
    <property type="entry name" value="F_box_assoc_1"/>
    <property type="match status" value="1"/>
</dbReference>
<dbReference type="PANTHER" id="PTHR31672:SF13">
    <property type="entry name" value="F-BOX PROTEIN CPR30-LIKE"/>
    <property type="match status" value="1"/>
</dbReference>
<dbReference type="OrthoDB" id="1867629at2759"/>